<keyword evidence="3" id="KW-1185">Reference proteome</keyword>
<accession>A0A5M9JDF9</accession>
<evidence type="ECO:0000313" key="3">
    <source>
        <dbReference type="Proteomes" id="UP000322873"/>
    </source>
</evidence>
<dbReference type="CDD" id="cd10527">
    <property type="entry name" value="SET_LSMT"/>
    <property type="match status" value="1"/>
</dbReference>
<name>A0A5M9JDF9_MONFR</name>
<dbReference type="GO" id="GO:0005634">
    <property type="term" value="C:nucleus"/>
    <property type="evidence" value="ECO:0007669"/>
    <property type="project" value="TreeGrafter"/>
</dbReference>
<gene>
    <name evidence="2" type="ORF">EYC84_010981</name>
</gene>
<dbReference type="InterPro" id="IPR050600">
    <property type="entry name" value="SETD3_SETD6_MTase"/>
</dbReference>
<dbReference type="Proteomes" id="UP000322873">
    <property type="component" value="Unassembled WGS sequence"/>
</dbReference>
<dbReference type="Gene3D" id="3.90.1410.10">
    <property type="entry name" value="set domain protein methyltransferase, domain 1"/>
    <property type="match status" value="1"/>
</dbReference>
<proteinExistence type="predicted"/>
<dbReference type="AlphaFoldDB" id="A0A5M9JDF9"/>
<sequence length="434" mass="49026">MTIARNSTIQCTVCYEKEIVCMGYEMNGHGNGTGKCHQCAFSGLPCVRSSIASQSETDITAGVSHPWSEYVKFLPKMVPVPTMWNEQEIELLAGTSLEHVIQAKMSNLTREFEDLREKTIGIPWCHSCWWGLSGSFLSLELSDWVRLDAWYRSRSLELPDAGEVMIPCLDMANHSSTANAYWEQTSKGDASLILKLNLHLRQGSEITISYGNSKSDAENLFQYGFIDPNTDTTSVVLTVEPRTSDPLRLAKVAAFKKTPFIHIYGHADGQISWESPFLYFMCLNEEDGLEFKILQEVFGAHNSLRVFWQEMDVTDSIEEFETFISGHVLEDLFKLRVVTFLLGRIQGQLARLHQNRRTLDDSLNVAGISMHTQHHAVKLREIEIDVLEVAFNTVNDQLLKLHESESVSQYLKSAQSNAEETPAVPETNEDDDFS</sequence>
<evidence type="ECO:0000313" key="2">
    <source>
        <dbReference type="EMBL" id="KAA8565255.1"/>
    </source>
</evidence>
<evidence type="ECO:0000256" key="1">
    <source>
        <dbReference type="SAM" id="MobiDB-lite"/>
    </source>
</evidence>
<organism evidence="2 3">
    <name type="scientific">Monilinia fructicola</name>
    <name type="common">Brown rot fungus</name>
    <name type="synonym">Ciboria fructicola</name>
    <dbReference type="NCBI Taxonomy" id="38448"/>
    <lineage>
        <taxon>Eukaryota</taxon>
        <taxon>Fungi</taxon>
        <taxon>Dikarya</taxon>
        <taxon>Ascomycota</taxon>
        <taxon>Pezizomycotina</taxon>
        <taxon>Leotiomycetes</taxon>
        <taxon>Helotiales</taxon>
        <taxon>Sclerotiniaceae</taxon>
        <taxon>Monilinia</taxon>
    </lineage>
</organism>
<evidence type="ECO:0008006" key="4">
    <source>
        <dbReference type="Google" id="ProtNLM"/>
    </source>
</evidence>
<dbReference type="InterPro" id="IPR046341">
    <property type="entry name" value="SET_dom_sf"/>
</dbReference>
<feature type="region of interest" description="Disordered" evidence="1">
    <location>
        <begin position="411"/>
        <end position="434"/>
    </location>
</feature>
<reference evidence="2 3" key="1">
    <citation type="submission" date="2019-06" db="EMBL/GenBank/DDBJ databases">
        <title>Genome Sequence of the Brown Rot Fungal Pathogen Monilinia fructicola.</title>
        <authorList>
            <person name="De Miccolis Angelini R.M."/>
            <person name="Landi L."/>
            <person name="Abate D."/>
            <person name="Pollastro S."/>
            <person name="Romanazzi G."/>
            <person name="Faretra F."/>
        </authorList>
    </citation>
    <scope>NUCLEOTIDE SEQUENCE [LARGE SCALE GENOMIC DNA]</scope>
    <source>
        <strain evidence="2 3">Mfrc123</strain>
    </source>
</reference>
<dbReference type="PANTHER" id="PTHR13271">
    <property type="entry name" value="UNCHARACTERIZED PUTATIVE METHYLTRANSFERASE"/>
    <property type="match status" value="1"/>
</dbReference>
<dbReference type="SUPFAM" id="SSF82199">
    <property type="entry name" value="SET domain"/>
    <property type="match status" value="1"/>
</dbReference>
<dbReference type="VEuPathDB" id="FungiDB:MFRU_008g00080"/>
<dbReference type="EMBL" id="VICG01000014">
    <property type="protein sequence ID" value="KAA8565255.1"/>
    <property type="molecule type" value="Genomic_DNA"/>
</dbReference>
<dbReference type="GO" id="GO:0016279">
    <property type="term" value="F:protein-lysine N-methyltransferase activity"/>
    <property type="evidence" value="ECO:0007669"/>
    <property type="project" value="TreeGrafter"/>
</dbReference>
<dbReference type="PANTHER" id="PTHR13271:SF76">
    <property type="entry name" value="SET DOMAIN-CONTAINING PROTEIN 8"/>
    <property type="match status" value="1"/>
</dbReference>
<protein>
    <recommendedName>
        <fullName evidence="4">SET domain-containing protein</fullName>
    </recommendedName>
</protein>
<comment type="caution">
    <text evidence="2">The sequence shown here is derived from an EMBL/GenBank/DDBJ whole genome shotgun (WGS) entry which is preliminary data.</text>
</comment>